<keyword evidence="1" id="KW-0175">Coiled coil</keyword>
<reference evidence="2" key="1">
    <citation type="submission" date="2020-03" db="EMBL/GenBank/DDBJ databases">
        <title>The deep terrestrial virosphere.</title>
        <authorList>
            <person name="Holmfeldt K."/>
            <person name="Nilsson E."/>
            <person name="Simone D."/>
            <person name="Lopez-Fernandez M."/>
            <person name="Wu X."/>
            <person name="de Brujin I."/>
            <person name="Lundin D."/>
            <person name="Andersson A."/>
            <person name="Bertilsson S."/>
            <person name="Dopson M."/>
        </authorList>
    </citation>
    <scope>NUCLEOTIDE SEQUENCE</scope>
    <source>
        <strain evidence="2">MM415B01629</strain>
    </source>
</reference>
<feature type="coiled-coil region" evidence="1">
    <location>
        <begin position="45"/>
        <end position="74"/>
    </location>
</feature>
<protein>
    <submittedName>
        <fullName evidence="2">Uncharacterized protein</fullName>
    </submittedName>
</protein>
<name>A0A6M3IM65_9ZZZZ</name>
<sequence length="707" mass="81450">MIEEKKDVKFEKDTKSAADKRIEEQGLPVYMEKLELSDAQKSQIIEECLKEIDEIKKEREADQLEDKWEALDNQYDGKISDDDLKQFNLNRNVTKVKIDAVVLGIKEALLDSDPIFAVTPRPNFGKTTGMEVCNKQQDFLDYKVDNLPFEPEIDLVAQSAAVKGLGWLELYYDIKREPRKRDEEYEPEMIPVIDKITQRPVLGPDQKTLLENKGLRDFLNNWPNAVKDYPGYVKQLSEGKKISFVATSKEKVYDDPRPKYHDIKDVYARAKTDGYEGLKTTRLIAVKENFTYWELKKEEADSKFYDINKLVEDKDGKKPENYLNKDFDIWKCTYYFKLNKNDKEETKVIVWFEENKKVVIGSILYPYYAVACCYIPFTIKRKKKGLYQPGIAEDLTDSNLAENAILNLTLEGAWIQNTITPITKDSAVHAQFLEKRFIHGLPIEGDAKNIDFLQKYMQPINYAGLLQLMQYMILGDDQVSRVSSLMSGAESPIDPTAPARKTLELLRQSGRGVLDYVKIFSRSFNEVGYTLLNLYYQMSKQGREYSPRPENVVGDNPFSLLTRNDMIARTNIQSRSFMFEQDKVNEKTLDLALYQTIRQEPLVAKNPEAVYTLLKNLVDSWSLKWKNISDKVIPTLSDFKKMELQTALQAVSMYVQGVVENSKVTGVAPEFDLNQLMPIIADLQAQLVTPPDPNVVKEQERRAKQQA</sequence>
<dbReference type="AlphaFoldDB" id="A0A6M3IM65"/>
<evidence type="ECO:0000256" key="1">
    <source>
        <dbReference type="SAM" id="Coils"/>
    </source>
</evidence>
<dbReference type="EMBL" id="MT141277">
    <property type="protein sequence ID" value="QJA57512.1"/>
    <property type="molecule type" value="Genomic_DNA"/>
</dbReference>
<gene>
    <name evidence="2" type="ORF">MM415B01629_0014</name>
</gene>
<evidence type="ECO:0000313" key="2">
    <source>
        <dbReference type="EMBL" id="QJA57512.1"/>
    </source>
</evidence>
<accession>A0A6M3IM65</accession>
<proteinExistence type="predicted"/>
<organism evidence="2">
    <name type="scientific">viral metagenome</name>
    <dbReference type="NCBI Taxonomy" id="1070528"/>
    <lineage>
        <taxon>unclassified sequences</taxon>
        <taxon>metagenomes</taxon>
        <taxon>organismal metagenomes</taxon>
    </lineage>
</organism>